<sequence>MILPVSREVEHCSIGDCKMVMFSKLLKHYGVEYTPAEIMVAASGLNFMVYKYKIGTRICFFISGRKFNLEEEFADKIGLKLQKRKYILGENKEKVKKTCLNEMIELLESGYPIFVMIDLFYLDYLTMKHFHMPFHAIIIIGYDKEKKKFKAIDSLMDEYVYISDSIMIKSMFETSVMKSVARAEYFYIRNEDVENLHKIDMKKGMNQLVKEYLEEGGVLDTLKGTINFIESIIEKSISFDNPNYINFIKYQIIMIYTEIRSQDYQHLFYRKLYFDECSKFFSNKDYSYDKKNAFNKLTEEDISLWRKLANERSNEEKFEMIQALELVKGLKKIYQIERDIINCMEIMLS</sequence>
<dbReference type="OrthoDB" id="2052439at2"/>
<organism evidence="2 3">
    <name type="scientific">Clostridium grantii DSM 8605</name>
    <dbReference type="NCBI Taxonomy" id="1121316"/>
    <lineage>
        <taxon>Bacteria</taxon>
        <taxon>Bacillati</taxon>
        <taxon>Bacillota</taxon>
        <taxon>Clostridia</taxon>
        <taxon>Eubacteriales</taxon>
        <taxon>Clostridiaceae</taxon>
        <taxon>Clostridium</taxon>
    </lineage>
</organism>
<dbReference type="InterPro" id="IPR026935">
    <property type="entry name" value="BtrH_N"/>
</dbReference>
<gene>
    <name evidence="2" type="ORF">SAMN02745207_04094</name>
</gene>
<proteinExistence type="predicted"/>
<reference evidence="2 3" key="1">
    <citation type="submission" date="2016-11" db="EMBL/GenBank/DDBJ databases">
        <authorList>
            <person name="Jaros S."/>
            <person name="Januszkiewicz K."/>
            <person name="Wedrychowicz H."/>
        </authorList>
    </citation>
    <scope>NUCLEOTIDE SEQUENCE [LARGE SCALE GENOMIC DNA]</scope>
    <source>
        <strain evidence="2 3">DSM 8605</strain>
    </source>
</reference>
<evidence type="ECO:0000313" key="3">
    <source>
        <dbReference type="Proteomes" id="UP000184447"/>
    </source>
</evidence>
<dbReference type="RefSeq" id="WP_073340889.1">
    <property type="nucleotide sequence ID" value="NZ_FQXM01000046.1"/>
</dbReference>
<dbReference type="Proteomes" id="UP000184447">
    <property type="component" value="Unassembled WGS sequence"/>
</dbReference>
<evidence type="ECO:0000259" key="1">
    <source>
        <dbReference type="Pfam" id="PF14399"/>
    </source>
</evidence>
<protein>
    <submittedName>
        <fullName evidence="2">Butirosin biosynthesis protein H, N-terminal</fullName>
    </submittedName>
</protein>
<keyword evidence="3" id="KW-1185">Reference proteome</keyword>
<dbReference type="Pfam" id="PF14399">
    <property type="entry name" value="BtrH_N"/>
    <property type="match status" value="1"/>
</dbReference>
<accession>A0A1M5Y0K8</accession>
<name>A0A1M5Y0K8_9CLOT</name>
<dbReference type="EMBL" id="FQXM01000046">
    <property type="protein sequence ID" value="SHI05587.1"/>
    <property type="molecule type" value="Genomic_DNA"/>
</dbReference>
<feature type="domain" description="Butirosin biosynthesis protein H N-terminal" evidence="1">
    <location>
        <begin position="17"/>
        <end position="152"/>
    </location>
</feature>
<dbReference type="STRING" id="1121316.SAMN02745207_04094"/>
<evidence type="ECO:0000313" key="2">
    <source>
        <dbReference type="EMBL" id="SHI05587.1"/>
    </source>
</evidence>
<dbReference type="AlphaFoldDB" id="A0A1M5Y0K8"/>